<gene>
    <name evidence="2" type="ORF">EHI47_31515</name>
</gene>
<feature type="compositionally biased region" description="Basic and acidic residues" evidence="1">
    <location>
        <begin position="180"/>
        <end position="190"/>
    </location>
</feature>
<dbReference type="Pfam" id="PF06871">
    <property type="entry name" value="TraH_2"/>
    <property type="match status" value="1"/>
</dbReference>
<proteinExistence type="predicted"/>
<dbReference type="EMBL" id="SBHX01000078">
    <property type="protein sequence ID" value="RWX23204.1"/>
    <property type="molecule type" value="Genomic_DNA"/>
</dbReference>
<evidence type="ECO:0000256" key="1">
    <source>
        <dbReference type="SAM" id="MobiDB-lite"/>
    </source>
</evidence>
<accession>A0A444HM32</accession>
<protein>
    <submittedName>
        <fullName evidence="2">Conjugal transfer protein TraH</fullName>
    </submittedName>
</protein>
<evidence type="ECO:0000313" key="2">
    <source>
        <dbReference type="EMBL" id="RWX23204.1"/>
    </source>
</evidence>
<dbReference type="Proteomes" id="UP000283817">
    <property type="component" value="Unassembled WGS sequence"/>
</dbReference>
<dbReference type="RefSeq" id="WP_128412213.1">
    <property type="nucleotide sequence ID" value="NZ_SBHX01000078.1"/>
</dbReference>
<feature type="compositionally biased region" description="Basic and acidic residues" evidence="1">
    <location>
        <begin position="160"/>
        <end position="169"/>
    </location>
</feature>
<evidence type="ECO:0000313" key="3">
    <source>
        <dbReference type="Proteomes" id="UP000283817"/>
    </source>
</evidence>
<name>A0A444HM32_RHILE</name>
<reference evidence="2 3" key="1">
    <citation type="submission" date="2019-01" db="EMBL/GenBank/DDBJ databases">
        <title>RHIZO-ID as a novel technology for direct rhizobia identification.</title>
        <authorList>
            <person name="De Meyer S.E."/>
        </authorList>
    </citation>
    <scope>NUCLEOTIDE SEQUENCE [LARGE SCALE GENOMIC DNA]</scope>
    <source>
        <strain evidence="2 3">WSM448</strain>
    </source>
</reference>
<sequence>MLDAALIKECADPSLKPAIIEQFVMAAGSNDPLAITVKSGGRLILFPKAASTEEALAIVRQFAGQAVVRVGLTQFPAGVGVKEPADLKPDLVDPCQNLRKGTAMFAKVLRIVAKWYGNPTSKDVFPQIFKDAIYAWKTGEFEGVSVFQADDPGGALANQEEPRAVKSEADTVDAGAPLRTEAEPSDEKKIGTAGIRVELSRISGQQ</sequence>
<organism evidence="2 3">
    <name type="scientific">Rhizobium leguminosarum</name>
    <dbReference type="NCBI Taxonomy" id="384"/>
    <lineage>
        <taxon>Bacteria</taxon>
        <taxon>Pseudomonadati</taxon>
        <taxon>Pseudomonadota</taxon>
        <taxon>Alphaproteobacteria</taxon>
        <taxon>Hyphomicrobiales</taxon>
        <taxon>Rhizobiaceae</taxon>
        <taxon>Rhizobium/Agrobacterium group</taxon>
        <taxon>Rhizobium</taxon>
    </lineage>
</organism>
<feature type="region of interest" description="Disordered" evidence="1">
    <location>
        <begin position="152"/>
        <end position="192"/>
    </location>
</feature>
<dbReference type="NCBIfam" id="NF010417">
    <property type="entry name" value="PRK13843.1"/>
    <property type="match status" value="1"/>
</dbReference>
<dbReference type="AlphaFoldDB" id="A0A444HM32"/>
<dbReference type="InterPro" id="IPR010680">
    <property type="entry name" value="TraH_2"/>
</dbReference>
<comment type="caution">
    <text evidence="2">The sequence shown here is derived from an EMBL/GenBank/DDBJ whole genome shotgun (WGS) entry which is preliminary data.</text>
</comment>